<accession>A0A516GU30</accession>
<keyword evidence="12" id="KW-1185">Reference proteome</keyword>
<dbReference type="SUPFAM" id="SSF52540">
    <property type="entry name" value="P-loop containing nucleoside triphosphate hydrolases"/>
    <property type="match status" value="1"/>
</dbReference>
<reference evidence="11 12" key="1">
    <citation type="submission" date="2019-07" db="EMBL/GenBank/DDBJ databases">
        <title>Genome sequencing for Formosa sp. PS13.</title>
        <authorList>
            <person name="Park S.-J."/>
        </authorList>
    </citation>
    <scope>NUCLEOTIDE SEQUENCE [LARGE SCALE GENOMIC DNA]</scope>
    <source>
        <strain evidence="11 12">PS13</strain>
    </source>
</reference>
<dbReference type="GO" id="GO:0046872">
    <property type="term" value="F:metal ion binding"/>
    <property type="evidence" value="ECO:0007669"/>
    <property type="project" value="UniProtKB-KW"/>
</dbReference>
<dbReference type="InterPro" id="IPR003442">
    <property type="entry name" value="T6A_TsaE"/>
</dbReference>
<dbReference type="GO" id="GO:0016740">
    <property type="term" value="F:transferase activity"/>
    <property type="evidence" value="ECO:0007669"/>
    <property type="project" value="UniProtKB-KW"/>
</dbReference>
<protein>
    <recommendedName>
        <fullName evidence="3">tRNA threonylcarbamoyladenosine biosynthesis protein TsaE</fullName>
    </recommendedName>
    <alternativeName>
        <fullName evidence="10">t(6)A37 threonylcarbamoyladenosine biosynthesis protein TsaE</fullName>
    </alternativeName>
</protein>
<dbReference type="KEGG" id="fop:FNB79_13880"/>
<dbReference type="Proteomes" id="UP000319209">
    <property type="component" value="Chromosome"/>
</dbReference>
<sequence length="139" mass="15923">MLNTRKFQLSELEHVAKDILENATSKTILFYGEMGSGKTTLIKTLVKTLGSNEDVSSPTFSIVNEYSVVDGLVYHFDFYRLNDEEEAYNFGIEDYLESGAWLFIEWPDQVKNILANETCNRIYIESLDATTRALKFLTN</sequence>
<name>A0A516GU30_9FLAO</name>
<dbReference type="Pfam" id="PF02367">
    <property type="entry name" value="TsaE"/>
    <property type="match status" value="1"/>
</dbReference>
<organism evidence="11 12">
    <name type="scientific">Formosa sediminum</name>
    <dbReference type="NCBI Taxonomy" id="2594004"/>
    <lineage>
        <taxon>Bacteria</taxon>
        <taxon>Pseudomonadati</taxon>
        <taxon>Bacteroidota</taxon>
        <taxon>Flavobacteriia</taxon>
        <taxon>Flavobacteriales</taxon>
        <taxon>Flavobacteriaceae</taxon>
        <taxon>Formosa</taxon>
    </lineage>
</organism>
<comment type="subcellular location">
    <subcellularLocation>
        <location evidence="1">Cytoplasm</location>
    </subcellularLocation>
</comment>
<evidence type="ECO:0000256" key="9">
    <source>
        <dbReference type="ARBA" id="ARBA00022842"/>
    </source>
</evidence>
<dbReference type="PANTHER" id="PTHR33540">
    <property type="entry name" value="TRNA THREONYLCARBAMOYLADENOSINE BIOSYNTHESIS PROTEIN TSAE"/>
    <property type="match status" value="1"/>
</dbReference>
<comment type="similarity">
    <text evidence="2">Belongs to the TsaE family.</text>
</comment>
<dbReference type="InterPro" id="IPR027417">
    <property type="entry name" value="P-loop_NTPase"/>
</dbReference>
<evidence type="ECO:0000313" key="11">
    <source>
        <dbReference type="EMBL" id="QDO95013.1"/>
    </source>
</evidence>
<dbReference type="OrthoDB" id="9815896at2"/>
<dbReference type="NCBIfam" id="TIGR00150">
    <property type="entry name" value="T6A_YjeE"/>
    <property type="match status" value="1"/>
</dbReference>
<keyword evidence="4" id="KW-0963">Cytoplasm</keyword>
<evidence type="ECO:0000256" key="7">
    <source>
        <dbReference type="ARBA" id="ARBA00022741"/>
    </source>
</evidence>
<keyword evidence="9" id="KW-0460">Magnesium</keyword>
<evidence type="ECO:0000256" key="10">
    <source>
        <dbReference type="ARBA" id="ARBA00032441"/>
    </source>
</evidence>
<dbReference type="GO" id="GO:0005524">
    <property type="term" value="F:ATP binding"/>
    <property type="evidence" value="ECO:0007669"/>
    <property type="project" value="UniProtKB-KW"/>
</dbReference>
<gene>
    <name evidence="11" type="primary">tsaE</name>
    <name evidence="11" type="ORF">FNB79_13880</name>
</gene>
<keyword evidence="11" id="KW-0808">Transferase</keyword>
<dbReference type="EMBL" id="CP041637">
    <property type="protein sequence ID" value="QDO95013.1"/>
    <property type="molecule type" value="Genomic_DNA"/>
</dbReference>
<evidence type="ECO:0000256" key="6">
    <source>
        <dbReference type="ARBA" id="ARBA00022723"/>
    </source>
</evidence>
<evidence type="ECO:0000256" key="5">
    <source>
        <dbReference type="ARBA" id="ARBA00022694"/>
    </source>
</evidence>
<dbReference type="Gene3D" id="3.40.50.300">
    <property type="entry name" value="P-loop containing nucleotide triphosphate hydrolases"/>
    <property type="match status" value="1"/>
</dbReference>
<dbReference type="AlphaFoldDB" id="A0A516GU30"/>
<keyword evidence="6" id="KW-0479">Metal-binding</keyword>
<evidence type="ECO:0000256" key="8">
    <source>
        <dbReference type="ARBA" id="ARBA00022840"/>
    </source>
</evidence>
<dbReference type="PANTHER" id="PTHR33540:SF2">
    <property type="entry name" value="TRNA THREONYLCARBAMOYLADENOSINE BIOSYNTHESIS PROTEIN TSAE"/>
    <property type="match status" value="1"/>
</dbReference>
<evidence type="ECO:0000313" key="12">
    <source>
        <dbReference type="Proteomes" id="UP000319209"/>
    </source>
</evidence>
<evidence type="ECO:0000256" key="2">
    <source>
        <dbReference type="ARBA" id="ARBA00007599"/>
    </source>
</evidence>
<proteinExistence type="inferred from homology"/>
<dbReference type="GO" id="GO:0002949">
    <property type="term" value="P:tRNA threonylcarbamoyladenosine modification"/>
    <property type="evidence" value="ECO:0007669"/>
    <property type="project" value="InterPro"/>
</dbReference>
<keyword evidence="5" id="KW-0819">tRNA processing</keyword>
<keyword evidence="7" id="KW-0547">Nucleotide-binding</keyword>
<evidence type="ECO:0000256" key="3">
    <source>
        <dbReference type="ARBA" id="ARBA00019010"/>
    </source>
</evidence>
<evidence type="ECO:0000256" key="1">
    <source>
        <dbReference type="ARBA" id="ARBA00004496"/>
    </source>
</evidence>
<evidence type="ECO:0000256" key="4">
    <source>
        <dbReference type="ARBA" id="ARBA00022490"/>
    </source>
</evidence>
<dbReference type="GO" id="GO:0005737">
    <property type="term" value="C:cytoplasm"/>
    <property type="evidence" value="ECO:0007669"/>
    <property type="project" value="UniProtKB-SubCell"/>
</dbReference>
<keyword evidence="8" id="KW-0067">ATP-binding</keyword>
<dbReference type="RefSeq" id="WP_143381922.1">
    <property type="nucleotide sequence ID" value="NZ_CP041637.1"/>
</dbReference>